<dbReference type="Pfam" id="PF08546">
    <property type="entry name" value="ApbA_C"/>
    <property type="match status" value="1"/>
</dbReference>
<evidence type="ECO:0000256" key="7">
    <source>
        <dbReference type="ARBA" id="ARBA00023002"/>
    </source>
</evidence>
<dbReference type="PANTHER" id="PTHR43765">
    <property type="entry name" value="2-DEHYDROPANTOATE 2-REDUCTASE-RELATED"/>
    <property type="match status" value="1"/>
</dbReference>
<evidence type="ECO:0000256" key="5">
    <source>
        <dbReference type="ARBA" id="ARBA00022655"/>
    </source>
</evidence>
<dbReference type="GO" id="GO:0005737">
    <property type="term" value="C:cytoplasm"/>
    <property type="evidence" value="ECO:0007669"/>
    <property type="project" value="TreeGrafter"/>
</dbReference>
<evidence type="ECO:0000256" key="8">
    <source>
        <dbReference type="ARBA" id="ARBA00032024"/>
    </source>
</evidence>
<dbReference type="InterPro" id="IPR008927">
    <property type="entry name" value="6-PGluconate_DH-like_C_sf"/>
</dbReference>
<accession>A0A223MZD4</accession>
<sequence>MNIVVLGPGAVGLLWATKLHAAGHRVSLWGRQAQSSLSIALDKQASITLPCNDCSALCHADLLLITVKAWQVEQALTPLLNTLNRDTILLFMHNGMGALDSMQDQLNDFPIVLSTTTHGALKPSMNQVLHTGKGVTQLGAYNAQGKQCQFLVDVLQHALPDVMWNNTIEEALWHKLAINCAINPLTALEQCRNGDLADERFQRPLANIVAELADVMSAEGFAITQSSLLAKVKQVIQATAENYSSMHQDIFYQRKTEIDFITGYLLKKAEQHQLATPENHKLYLAIKHQEQSWVSNHV</sequence>
<dbReference type="SUPFAM" id="SSF51735">
    <property type="entry name" value="NAD(P)-binding Rossmann-fold domains"/>
    <property type="match status" value="1"/>
</dbReference>
<protein>
    <recommendedName>
        <fullName evidence="4 10">2-dehydropantoate 2-reductase</fullName>
        <ecNumber evidence="3 10">1.1.1.169</ecNumber>
    </recommendedName>
    <alternativeName>
        <fullName evidence="8 10">Ketopantoate reductase</fullName>
    </alternativeName>
</protein>
<comment type="similarity">
    <text evidence="2 10">Belongs to the ketopantoate reductase family.</text>
</comment>
<evidence type="ECO:0000259" key="11">
    <source>
        <dbReference type="Pfam" id="PF02558"/>
    </source>
</evidence>
<dbReference type="Gene3D" id="3.40.50.720">
    <property type="entry name" value="NAD(P)-binding Rossmann-like Domain"/>
    <property type="match status" value="1"/>
</dbReference>
<dbReference type="GO" id="GO:0050661">
    <property type="term" value="F:NADP binding"/>
    <property type="evidence" value="ECO:0007669"/>
    <property type="project" value="TreeGrafter"/>
</dbReference>
<proteinExistence type="inferred from homology"/>
<dbReference type="Proteomes" id="UP000215148">
    <property type="component" value="Chromosome 1"/>
</dbReference>
<keyword evidence="7 10" id="KW-0560">Oxidoreductase</keyword>
<evidence type="ECO:0000256" key="6">
    <source>
        <dbReference type="ARBA" id="ARBA00022857"/>
    </source>
</evidence>
<evidence type="ECO:0000313" key="13">
    <source>
        <dbReference type="EMBL" id="ASU22922.1"/>
    </source>
</evidence>
<evidence type="ECO:0000313" key="14">
    <source>
        <dbReference type="Proteomes" id="UP000215148"/>
    </source>
</evidence>
<dbReference type="UniPathway" id="UPA00028">
    <property type="reaction ID" value="UER00004"/>
</dbReference>
<name>A0A223MZD4_9VIBR</name>
<dbReference type="GO" id="GO:0015940">
    <property type="term" value="P:pantothenate biosynthetic process"/>
    <property type="evidence" value="ECO:0007669"/>
    <property type="project" value="UniProtKB-UniPathway"/>
</dbReference>
<keyword evidence="5 10" id="KW-0566">Pantothenate biosynthesis</keyword>
<dbReference type="RefSeq" id="WP_094500441.1">
    <property type="nucleotide sequence ID" value="NZ_CAWNHI010000001.1"/>
</dbReference>
<evidence type="ECO:0000256" key="3">
    <source>
        <dbReference type="ARBA" id="ARBA00013014"/>
    </source>
</evidence>
<dbReference type="SUPFAM" id="SSF48179">
    <property type="entry name" value="6-phosphogluconate dehydrogenase C-terminal domain-like"/>
    <property type="match status" value="1"/>
</dbReference>
<gene>
    <name evidence="13" type="ORF">CCZ37_10125</name>
</gene>
<dbReference type="InterPro" id="IPR013328">
    <property type="entry name" value="6PGD_dom2"/>
</dbReference>
<dbReference type="EMBL" id="CP022741">
    <property type="protein sequence ID" value="ASU22922.1"/>
    <property type="molecule type" value="Genomic_DNA"/>
</dbReference>
<evidence type="ECO:0000256" key="1">
    <source>
        <dbReference type="ARBA" id="ARBA00004994"/>
    </source>
</evidence>
<dbReference type="NCBIfam" id="NF005087">
    <property type="entry name" value="PRK06522.1-1"/>
    <property type="match status" value="1"/>
</dbReference>
<evidence type="ECO:0000259" key="12">
    <source>
        <dbReference type="Pfam" id="PF08546"/>
    </source>
</evidence>
<dbReference type="Pfam" id="PF02558">
    <property type="entry name" value="ApbA"/>
    <property type="match status" value="1"/>
</dbReference>
<reference evidence="13 14" key="1">
    <citation type="submission" date="2017-08" db="EMBL/GenBank/DDBJ databases">
        <title>The Vibrio qinghaiensis sp.-Q67 is a luminous bacteria isolated firstly from Qinghai lake, Qinghai province, China, which has been proved to be very sensitive to detect environmental and food pollutants. Therefore, complete genome analysis of V. qinghaiensis sp.-Q67 highlights the potential application of this strain on detection of hazards in the contaminated environments.</title>
        <authorList>
            <person name="Gong L."/>
        </authorList>
    </citation>
    <scope>NUCLEOTIDE SEQUENCE [LARGE SCALE GENOMIC DNA]</scope>
    <source>
        <strain evidence="13 14">Q67</strain>
    </source>
</reference>
<dbReference type="KEGG" id="vqi:CCZ37_10125"/>
<feature type="domain" description="Ketopantoate reductase C-terminal" evidence="12">
    <location>
        <begin position="168"/>
        <end position="289"/>
    </location>
</feature>
<dbReference type="InterPro" id="IPR036291">
    <property type="entry name" value="NAD(P)-bd_dom_sf"/>
</dbReference>
<feature type="domain" description="Ketopantoate reductase N-terminal" evidence="11">
    <location>
        <begin position="3"/>
        <end position="142"/>
    </location>
</feature>
<evidence type="ECO:0000256" key="2">
    <source>
        <dbReference type="ARBA" id="ARBA00007870"/>
    </source>
</evidence>
<evidence type="ECO:0000256" key="9">
    <source>
        <dbReference type="ARBA" id="ARBA00048793"/>
    </source>
</evidence>
<evidence type="ECO:0000256" key="10">
    <source>
        <dbReference type="RuleBase" id="RU362068"/>
    </source>
</evidence>
<keyword evidence="14" id="KW-1185">Reference proteome</keyword>
<dbReference type="AlphaFoldDB" id="A0A223MZD4"/>
<dbReference type="InterPro" id="IPR013752">
    <property type="entry name" value="KPA_reductase"/>
</dbReference>
<comment type="function">
    <text evidence="10">Catalyzes the NADPH-dependent reduction of ketopantoate into pantoic acid.</text>
</comment>
<dbReference type="InterPro" id="IPR013332">
    <property type="entry name" value="KPR_N"/>
</dbReference>
<dbReference type="GO" id="GO:0008677">
    <property type="term" value="F:2-dehydropantoate 2-reductase activity"/>
    <property type="evidence" value="ECO:0007669"/>
    <property type="project" value="UniProtKB-EC"/>
</dbReference>
<dbReference type="EC" id="1.1.1.169" evidence="3 10"/>
<dbReference type="InterPro" id="IPR003710">
    <property type="entry name" value="ApbA"/>
</dbReference>
<dbReference type="Gene3D" id="1.10.1040.10">
    <property type="entry name" value="N-(1-d-carboxylethyl)-l-norvaline Dehydrogenase, domain 2"/>
    <property type="match status" value="1"/>
</dbReference>
<comment type="catalytic activity">
    <reaction evidence="9 10">
        <text>(R)-pantoate + NADP(+) = 2-dehydropantoate + NADPH + H(+)</text>
        <dbReference type="Rhea" id="RHEA:16233"/>
        <dbReference type="ChEBI" id="CHEBI:11561"/>
        <dbReference type="ChEBI" id="CHEBI:15378"/>
        <dbReference type="ChEBI" id="CHEBI:15980"/>
        <dbReference type="ChEBI" id="CHEBI:57783"/>
        <dbReference type="ChEBI" id="CHEBI:58349"/>
        <dbReference type="EC" id="1.1.1.169"/>
    </reaction>
</comment>
<dbReference type="NCBIfam" id="TIGR00745">
    <property type="entry name" value="apbA_panE"/>
    <property type="match status" value="1"/>
</dbReference>
<organism evidence="13 14">
    <name type="scientific">Vibrio qinghaiensis</name>
    <dbReference type="NCBI Taxonomy" id="2025808"/>
    <lineage>
        <taxon>Bacteria</taxon>
        <taxon>Pseudomonadati</taxon>
        <taxon>Pseudomonadota</taxon>
        <taxon>Gammaproteobacteria</taxon>
        <taxon>Vibrionales</taxon>
        <taxon>Vibrionaceae</taxon>
        <taxon>Vibrio</taxon>
    </lineage>
</organism>
<dbReference type="PANTHER" id="PTHR43765:SF2">
    <property type="entry name" value="2-DEHYDROPANTOATE 2-REDUCTASE"/>
    <property type="match status" value="1"/>
</dbReference>
<dbReference type="InterPro" id="IPR050838">
    <property type="entry name" value="Ketopantoate_reductase"/>
</dbReference>
<keyword evidence="6 10" id="KW-0521">NADP</keyword>
<comment type="pathway">
    <text evidence="1 10">Cofactor biosynthesis; (R)-pantothenate biosynthesis; (R)-pantoate from 3-methyl-2-oxobutanoate: step 2/2.</text>
</comment>
<evidence type="ECO:0000256" key="4">
    <source>
        <dbReference type="ARBA" id="ARBA00019465"/>
    </source>
</evidence>